<sequence length="384" mass="44245">MGLKFRSILERVFNTYGEDKRFDVLEIHGRYENPFKEYRPQTLYEFFVMRLIELSEFGARGGVPKEKSQRVDDLHWVQPSVEYMKKLRDICLEHGMVAYTWLGQSCGLFQSGGKVFLMDPLFEDSIVNETFGPKRVVPCPLKIDQVVNEIKPDYILVSHDHPDHLGDDSAMKLSTIQGQCKWIVPNGIGEFLSKHGVEPSSIIEMKWWERVHIDDEFEIVCLPAMHWSGRMLLDANKTLWCSFMILRNGKSLFYHGGDTGYASGVFNKIGELYGPIKFAALPIGQYCPEWHQKPRHISPAESVKIMKEMKIHKMVGVHWGTFVLSSENYLEPGKLLLQEATKNERTNNIIVPSQGRTIMMKEDKIDFGADDEVEKEDKFSVVYK</sequence>
<dbReference type="GO" id="GO:0070292">
    <property type="term" value="P:N-acylphosphatidylethanolamine metabolic process"/>
    <property type="evidence" value="ECO:0007669"/>
    <property type="project" value="TreeGrafter"/>
</dbReference>
<dbReference type="Gene3D" id="3.60.15.10">
    <property type="entry name" value="Ribonuclease Z/Hydroxyacylglutathione hydrolase-like"/>
    <property type="match status" value="1"/>
</dbReference>
<organism evidence="2 3">
    <name type="scientific">Pichia membranifaciens</name>
    <dbReference type="NCBI Taxonomy" id="4926"/>
    <lineage>
        <taxon>Eukaryota</taxon>
        <taxon>Fungi</taxon>
        <taxon>Dikarya</taxon>
        <taxon>Ascomycota</taxon>
        <taxon>Saccharomycotina</taxon>
        <taxon>Pichiomycetes</taxon>
        <taxon>Pichiales</taxon>
        <taxon>Pichiaceae</taxon>
        <taxon>Pichia</taxon>
    </lineage>
</organism>
<dbReference type="InterPro" id="IPR024884">
    <property type="entry name" value="NAPE-PLD"/>
</dbReference>
<dbReference type="EMBL" id="BDGI01000165">
    <property type="protein sequence ID" value="GAV30235.1"/>
    <property type="molecule type" value="Genomic_DNA"/>
</dbReference>
<dbReference type="GO" id="GO:0008270">
    <property type="term" value="F:zinc ion binding"/>
    <property type="evidence" value="ECO:0007669"/>
    <property type="project" value="InterPro"/>
</dbReference>
<dbReference type="PANTHER" id="PTHR15032">
    <property type="entry name" value="N-ACYL-PHOSPHATIDYLETHANOLAMINE-HYDROLYZING PHOSPHOLIPASE D"/>
    <property type="match status" value="1"/>
</dbReference>
<dbReference type="SUPFAM" id="SSF56281">
    <property type="entry name" value="Metallo-hydrolase/oxidoreductase"/>
    <property type="match status" value="1"/>
</dbReference>
<reference evidence="2 3" key="1">
    <citation type="submission" date="2016-08" db="EMBL/GenBank/DDBJ databases">
        <title>Whole genome shotgun sequence of Pichia membranifaciens KS47-1.</title>
        <authorList>
            <person name="Konishi M."/>
            <person name="Ishida M."/>
            <person name="Arakawa T."/>
            <person name="Kato Y."/>
            <person name="Horiuchi J."/>
        </authorList>
    </citation>
    <scope>NUCLEOTIDE SEQUENCE [LARGE SCALE GENOMIC DNA]</scope>
    <source>
        <strain evidence="2 3">KS47-1</strain>
    </source>
</reference>
<comment type="caution">
    <text evidence="2">The sequence shown here is derived from an EMBL/GenBank/DDBJ whole genome shotgun (WGS) entry which is preliminary data.</text>
</comment>
<proteinExistence type="predicted"/>
<dbReference type="AlphaFoldDB" id="A0A1Q2YL14"/>
<dbReference type="Proteomes" id="UP000186136">
    <property type="component" value="Unassembled WGS sequence"/>
</dbReference>
<name>A0A1Q2YL14_9ASCO</name>
<evidence type="ECO:0000259" key="1">
    <source>
        <dbReference type="Pfam" id="PF12706"/>
    </source>
</evidence>
<dbReference type="PANTHER" id="PTHR15032:SF4">
    <property type="entry name" value="N-ACYL-PHOSPHATIDYLETHANOLAMINE-HYDROLYZING PHOSPHOLIPASE D"/>
    <property type="match status" value="1"/>
</dbReference>
<evidence type="ECO:0000313" key="3">
    <source>
        <dbReference type="Proteomes" id="UP000186136"/>
    </source>
</evidence>
<dbReference type="GO" id="GO:0070291">
    <property type="term" value="P:N-acylethanolamine metabolic process"/>
    <property type="evidence" value="ECO:0007669"/>
    <property type="project" value="TreeGrafter"/>
</dbReference>
<gene>
    <name evidence="2" type="ORF">PMKS-003745</name>
</gene>
<evidence type="ECO:0000313" key="2">
    <source>
        <dbReference type="EMBL" id="GAV30235.1"/>
    </source>
</evidence>
<dbReference type="GO" id="GO:0005737">
    <property type="term" value="C:cytoplasm"/>
    <property type="evidence" value="ECO:0007669"/>
    <property type="project" value="TreeGrafter"/>
</dbReference>
<dbReference type="PIRSF" id="PIRSF038896">
    <property type="entry name" value="NAPE-PLD"/>
    <property type="match status" value="1"/>
</dbReference>
<protein>
    <recommendedName>
        <fullName evidence="1">Metallo-beta-lactamase domain-containing protein</fullName>
    </recommendedName>
</protein>
<dbReference type="Pfam" id="PF12706">
    <property type="entry name" value="Lactamase_B_2"/>
    <property type="match status" value="1"/>
</dbReference>
<dbReference type="GO" id="GO:0070290">
    <property type="term" value="F:N-acylphosphatidylethanolamine-specific phospholipase D activity"/>
    <property type="evidence" value="ECO:0007669"/>
    <property type="project" value="InterPro"/>
</dbReference>
<dbReference type="InterPro" id="IPR036866">
    <property type="entry name" value="RibonucZ/Hydroxyglut_hydro"/>
</dbReference>
<keyword evidence="3" id="KW-1185">Reference proteome</keyword>
<dbReference type="OrthoDB" id="332863at2759"/>
<dbReference type="InterPro" id="IPR001279">
    <property type="entry name" value="Metallo-B-lactamas"/>
</dbReference>
<accession>A0A1Q2YL14</accession>
<feature type="domain" description="Metallo-beta-lactamase" evidence="1">
    <location>
        <begin position="116"/>
        <end position="319"/>
    </location>
</feature>